<reference evidence="2" key="1">
    <citation type="submission" date="2021-04" db="EMBL/GenBank/DDBJ databases">
        <title>Genome based classification of Actinospica acidithermotolerans sp. nov., an actinobacterium isolated from an Indonesian hot spring.</title>
        <authorList>
            <person name="Kusuma A.B."/>
            <person name="Putra K.E."/>
            <person name="Nafisah S."/>
            <person name="Loh J."/>
            <person name="Nouioui I."/>
            <person name="Goodfellow M."/>
        </authorList>
    </citation>
    <scope>NUCLEOTIDE SEQUENCE</scope>
    <source>
        <strain evidence="2">MGRD01-02</strain>
    </source>
</reference>
<gene>
    <name evidence="2" type="ORF">KDK95_01085</name>
</gene>
<protein>
    <submittedName>
        <fullName evidence="2">Uncharacterized protein</fullName>
    </submittedName>
</protein>
<evidence type="ECO:0000313" key="3">
    <source>
        <dbReference type="Proteomes" id="UP000676325"/>
    </source>
</evidence>
<dbReference type="Proteomes" id="UP000676325">
    <property type="component" value="Unassembled WGS sequence"/>
</dbReference>
<evidence type="ECO:0000313" key="2">
    <source>
        <dbReference type="EMBL" id="MBR7824884.1"/>
    </source>
</evidence>
<feature type="transmembrane region" description="Helical" evidence="1">
    <location>
        <begin position="118"/>
        <end position="139"/>
    </location>
</feature>
<keyword evidence="3" id="KW-1185">Reference proteome</keyword>
<accession>A0A941EBL7</accession>
<feature type="transmembrane region" description="Helical" evidence="1">
    <location>
        <begin position="159"/>
        <end position="179"/>
    </location>
</feature>
<feature type="transmembrane region" description="Helical" evidence="1">
    <location>
        <begin position="39"/>
        <end position="59"/>
    </location>
</feature>
<sequence>MSAAATRPEEAPESSRLPVLLWLAWRFLPPLHRQDQRTLTWVGASCAYLAVPLTVGLAADHVPGLTLLSLLFLSAPGLPIWWMSAIPLGERRRETSLALRQARINTRSAAATSISRQVAYPAAGAIAGTVLIALLHGPIGRALPAKAPLAIAIRSASGNWLLASVASVALLVALTAVLGTKGSADCYAKVRRLATRIGRREAAPQPQ</sequence>
<dbReference type="RefSeq" id="WP_212516039.1">
    <property type="nucleotide sequence ID" value="NZ_JAGSOH010000002.1"/>
</dbReference>
<organism evidence="2 3">
    <name type="scientific">Actinospica acidithermotolerans</name>
    <dbReference type="NCBI Taxonomy" id="2828514"/>
    <lineage>
        <taxon>Bacteria</taxon>
        <taxon>Bacillati</taxon>
        <taxon>Actinomycetota</taxon>
        <taxon>Actinomycetes</taxon>
        <taxon>Catenulisporales</taxon>
        <taxon>Actinospicaceae</taxon>
        <taxon>Actinospica</taxon>
    </lineage>
</organism>
<proteinExistence type="predicted"/>
<dbReference type="AlphaFoldDB" id="A0A941EBL7"/>
<evidence type="ECO:0000256" key="1">
    <source>
        <dbReference type="SAM" id="Phobius"/>
    </source>
</evidence>
<name>A0A941EBL7_9ACTN</name>
<keyword evidence="1" id="KW-1133">Transmembrane helix</keyword>
<comment type="caution">
    <text evidence="2">The sequence shown here is derived from an EMBL/GenBank/DDBJ whole genome shotgun (WGS) entry which is preliminary data.</text>
</comment>
<keyword evidence="1" id="KW-0812">Transmembrane</keyword>
<dbReference type="EMBL" id="JAGSOH010000002">
    <property type="protein sequence ID" value="MBR7824884.1"/>
    <property type="molecule type" value="Genomic_DNA"/>
</dbReference>
<feature type="transmembrane region" description="Helical" evidence="1">
    <location>
        <begin position="65"/>
        <end position="83"/>
    </location>
</feature>
<keyword evidence="1" id="KW-0472">Membrane</keyword>